<evidence type="ECO:0000256" key="1">
    <source>
        <dbReference type="SAM" id="Phobius"/>
    </source>
</evidence>
<dbReference type="Pfam" id="PF03806">
    <property type="entry name" value="ABG_transport"/>
    <property type="match status" value="1"/>
</dbReference>
<comment type="caution">
    <text evidence="2">The sequence shown here is derived from an EMBL/GenBank/DDBJ whole genome shotgun (WGS) entry which is preliminary data.</text>
</comment>
<evidence type="ECO:0000313" key="3">
    <source>
        <dbReference type="Proteomes" id="UP001310248"/>
    </source>
</evidence>
<keyword evidence="1" id="KW-1133">Transmembrane helix</keyword>
<proteinExistence type="predicted"/>
<dbReference type="InterPro" id="IPR004697">
    <property type="entry name" value="AbgT"/>
</dbReference>
<feature type="transmembrane region" description="Helical" evidence="1">
    <location>
        <begin position="449"/>
        <end position="468"/>
    </location>
</feature>
<feature type="transmembrane region" description="Helical" evidence="1">
    <location>
        <begin position="218"/>
        <end position="236"/>
    </location>
</feature>
<feature type="transmembrane region" description="Helical" evidence="1">
    <location>
        <begin position="480"/>
        <end position="505"/>
    </location>
</feature>
<dbReference type="PANTHER" id="PTHR30282">
    <property type="entry name" value="P-AMINOBENZOYL GLUTAMATE TRANSPORTER"/>
    <property type="match status" value="1"/>
</dbReference>
<gene>
    <name evidence="2" type="ORF">SNR37_004026</name>
</gene>
<feature type="transmembrane region" description="Helical" evidence="1">
    <location>
        <begin position="88"/>
        <end position="109"/>
    </location>
</feature>
<feature type="transmembrane region" description="Helical" evidence="1">
    <location>
        <begin position="390"/>
        <end position="412"/>
    </location>
</feature>
<dbReference type="PANTHER" id="PTHR30282:SF1">
    <property type="entry name" value="ABGT FAMILY TRANSPORTER"/>
    <property type="match status" value="1"/>
</dbReference>
<feature type="transmembrane region" description="Helical" evidence="1">
    <location>
        <begin position="353"/>
        <end position="370"/>
    </location>
</feature>
<keyword evidence="3" id="KW-1185">Reference proteome</keyword>
<evidence type="ECO:0000313" key="2">
    <source>
        <dbReference type="EMBL" id="MEE1674583.1"/>
    </source>
</evidence>
<organism evidence="2 3">
    <name type="scientific">Agarivorans aestuarii</name>
    <dbReference type="NCBI Taxonomy" id="1563703"/>
    <lineage>
        <taxon>Bacteria</taxon>
        <taxon>Pseudomonadati</taxon>
        <taxon>Pseudomonadota</taxon>
        <taxon>Gammaproteobacteria</taxon>
        <taxon>Alteromonadales</taxon>
        <taxon>Alteromonadaceae</taxon>
        <taxon>Agarivorans</taxon>
    </lineage>
</organism>
<dbReference type="EMBL" id="JAYDYW010000008">
    <property type="protein sequence ID" value="MEE1674583.1"/>
    <property type="molecule type" value="Genomic_DNA"/>
</dbReference>
<feature type="transmembrane region" description="Helical" evidence="1">
    <location>
        <begin position="269"/>
        <end position="290"/>
    </location>
</feature>
<reference evidence="3" key="1">
    <citation type="submission" date="2023-07" db="EMBL/GenBank/DDBJ databases">
        <title>Draft genome sequence of Agarivorans aestuarii strain ZMCS4, a CAZymes producing bacteria isolated from the marine brown algae Clodostephus spongiosus.</title>
        <authorList>
            <person name="Lorente B."/>
            <person name="Cabral C."/>
            <person name="Frias J."/>
            <person name="Faria J."/>
            <person name="Toubarro D."/>
        </authorList>
    </citation>
    <scope>NUCLEOTIDE SEQUENCE [LARGE SCALE GENOMIC DNA]</scope>
    <source>
        <strain evidence="3">ZMCS4</strain>
    </source>
</reference>
<accession>A0ABU7G5A3</accession>
<name>A0ABU7G5A3_9ALTE</name>
<feature type="transmembrane region" description="Helical" evidence="1">
    <location>
        <begin position="129"/>
        <end position="156"/>
    </location>
</feature>
<dbReference type="Proteomes" id="UP001310248">
    <property type="component" value="Unassembled WGS sequence"/>
</dbReference>
<feature type="transmembrane region" description="Helical" evidence="1">
    <location>
        <begin position="310"/>
        <end position="332"/>
    </location>
</feature>
<dbReference type="RefSeq" id="WP_329775671.1">
    <property type="nucleotide sequence ID" value="NZ_JAYDYW010000008.1"/>
</dbReference>
<keyword evidence="1" id="KW-0812">Transmembrane</keyword>
<keyword evidence="1" id="KW-0472">Membrane</keyword>
<sequence>MSSTTTNEPAQTKGGIARFLDTIERVGNKLPDPAMLFLGLMFFVWLLSAGLSFVSFSEIDPRSSETIVINNLLSAEWLTTWMTSMVKIFTGFAPLGVVLVAVLGVGVAERSGYINAALKAMLKVTPAKMITPAVVLIGVISSVATDAGYVVVIPLAGVIFHAMGRHPIAGITAAFAGVSGGFCANFIPSGLDPLLQSFTQSSAQLSDPEMMVNPLNNWFFASASCLPIVATIWYITDKIVEPRLQKNSPISEDLEVASDMHSTSKKETFAFRVASLVMLALIGLLVAAAWGEGSSLRDANGSLTSFSAPMMQIIVPLIFIFFVIPGVVFGYLNGSFKNSDDVVAAMSKTMETMGHYIVMAFFCSMFVWAFGQSNIGVLMAVKGANFLQAIGMGAPATIVGMIVLVVLINLAVGSSSAKWALISPVLVPMLMQMNISPDLVQAAYRVGDSSSNIITPLMPYFPLVVVYCQKYVKGTGIGTLVATMLPYSIALAIFWTLFLLAYWALGLPLGLGASYVYPAAM</sequence>
<protein>
    <submittedName>
        <fullName evidence="2">AbgT family transporter</fullName>
    </submittedName>
</protein>
<feature type="transmembrane region" description="Helical" evidence="1">
    <location>
        <begin position="168"/>
        <end position="187"/>
    </location>
</feature>
<feature type="transmembrane region" description="Helical" evidence="1">
    <location>
        <begin position="419"/>
        <end position="437"/>
    </location>
</feature>
<feature type="transmembrane region" description="Helical" evidence="1">
    <location>
        <begin position="34"/>
        <end position="54"/>
    </location>
</feature>